<feature type="region of interest" description="Disordered" evidence="1">
    <location>
        <begin position="398"/>
        <end position="438"/>
    </location>
</feature>
<feature type="chain" id="PRO_5005190541" description="Apple domain-containing protein" evidence="2">
    <location>
        <begin position="26"/>
        <end position="726"/>
    </location>
</feature>
<evidence type="ECO:0000256" key="2">
    <source>
        <dbReference type="SAM" id="SignalP"/>
    </source>
</evidence>
<feature type="domain" description="Apple" evidence="3">
    <location>
        <begin position="287"/>
        <end position="332"/>
    </location>
</feature>
<sequence>MPRKGRAALPLLTLSLLGCLPPATAAPFDEEPESQSTHDKAYNRLHLLNFPRPKRFAYSESQKASAGIVESLLKPFADSSGPAATEAEGDVKSPPLKGGKDYSGGDGGGDDDGGAGDRGQEKAESVHPTAAAGAGREEQTEPDVGGGEEGAGAVLVSVPGIGLADYATLQNSAPTGLCILPLPDTDIRGTADVHAIEKEISEVECMLEALHWPKSGGYSHVPGQGCYIKGLVRSNEKMALVPALGIGSGIRVQHSFHCVYPRPGMSANYDPESDSHPIVGEGGTDYAAVPQVASAAECALRCSTSTAPPAASSICAAATYSPSDRICYLKTSPIFLFPAGGDTVLRHPTGQATCRNIDTYNVCQANKQKCCQKPKTRMGMCIPEATYDCPPGFLSSYQFEDEESDNGETGEEGETGEKGETGENGVKEEALSSVRGAQGLADDETTHLWHTSSLLADANGSGGGANNATQDGSWDLPATVTAGTCIVPVPDVDFPDVNSATTLEGLTETECMRRTISAFDSGGYSFRPNCRQNLGNVTSCCYVKDDFIPNKAAQYSPVFSSGIRVNPTPGQGCIHPLPNTNINFDFKREAQLVVHGETGTDFLRIMGISEGECAHRCLRENVFMHEGQQVRPCAAYTFHRDKSSCYLKNDPVIEVPVPAIEHGAVMSGMVRASSVRGLRGCAGDGDCPESSKCCLYDGAQVGYCVGEGLAAGEKFEKVCPSARGLT</sequence>
<evidence type="ECO:0000259" key="3">
    <source>
        <dbReference type="Pfam" id="PF00024"/>
    </source>
</evidence>
<feature type="signal peptide" evidence="2">
    <location>
        <begin position="1"/>
        <end position="25"/>
    </location>
</feature>
<dbReference type="Proteomes" id="UP000041254">
    <property type="component" value="Unassembled WGS sequence"/>
</dbReference>
<dbReference type="AlphaFoldDB" id="A0A0G4GV35"/>
<dbReference type="InParanoid" id="A0A0G4GV35"/>
<keyword evidence="2" id="KW-0732">Signal</keyword>
<dbReference type="EMBL" id="CDMY01000831">
    <property type="protein sequence ID" value="CEM34759.1"/>
    <property type="molecule type" value="Genomic_DNA"/>
</dbReference>
<dbReference type="Pfam" id="PF00024">
    <property type="entry name" value="PAN_1"/>
    <property type="match status" value="1"/>
</dbReference>
<dbReference type="InterPro" id="IPR003609">
    <property type="entry name" value="Pan_app"/>
</dbReference>
<evidence type="ECO:0000313" key="5">
    <source>
        <dbReference type="Proteomes" id="UP000041254"/>
    </source>
</evidence>
<accession>A0A0G4GV35</accession>
<name>A0A0G4GV35_VITBC</name>
<dbReference type="PROSITE" id="PS51257">
    <property type="entry name" value="PROKAR_LIPOPROTEIN"/>
    <property type="match status" value="1"/>
</dbReference>
<evidence type="ECO:0000313" key="4">
    <source>
        <dbReference type="EMBL" id="CEM34759.1"/>
    </source>
</evidence>
<organism evidence="4 5">
    <name type="scientific">Vitrella brassicaformis (strain CCMP3155)</name>
    <dbReference type="NCBI Taxonomy" id="1169540"/>
    <lineage>
        <taxon>Eukaryota</taxon>
        <taxon>Sar</taxon>
        <taxon>Alveolata</taxon>
        <taxon>Colpodellida</taxon>
        <taxon>Vitrellaceae</taxon>
        <taxon>Vitrella</taxon>
    </lineage>
</organism>
<feature type="compositionally biased region" description="Acidic residues" evidence="1">
    <location>
        <begin position="399"/>
        <end position="414"/>
    </location>
</feature>
<dbReference type="VEuPathDB" id="CryptoDB:Vbra_18729"/>
<keyword evidence="5" id="KW-1185">Reference proteome</keyword>
<gene>
    <name evidence="4" type="ORF">Vbra_18729</name>
</gene>
<evidence type="ECO:0000256" key="1">
    <source>
        <dbReference type="SAM" id="MobiDB-lite"/>
    </source>
</evidence>
<reference evidence="4 5" key="1">
    <citation type="submission" date="2014-11" db="EMBL/GenBank/DDBJ databases">
        <authorList>
            <person name="Zhu J."/>
            <person name="Qi W."/>
            <person name="Song R."/>
        </authorList>
    </citation>
    <scope>NUCLEOTIDE SEQUENCE [LARGE SCALE GENOMIC DNA]</scope>
</reference>
<protein>
    <recommendedName>
        <fullName evidence="3">Apple domain-containing protein</fullName>
    </recommendedName>
</protein>
<feature type="region of interest" description="Disordered" evidence="1">
    <location>
        <begin position="78"/>
        <end position="151"/>
    </location>
</feature>
<proteinExistence type="predicted"/>
<feature type="compositionally biased region" description="Basic and acidic residues" evidence="1">
    <location>
        <begin position="415"/>
        <end position="430"/>
    </location>
</feature>